<dbReference type="Pfam" id="PF21320">
    <property type="entry name" value="WHD_Rv2258c"/>
    <property type="match status" value="1"/>
</dbReference>
<evidence type="ECO:0000313" key="3">
    <source>
        <dbReference type="EMBL" id="KAH3837239.1"/>
    </source>
</evidence>
<name>A0A9D4QN96_DREPO</name>
<dbReference type="InterPro" id="IPR029063">
    <property type="entry name" value="SAM-dependent_MTases_sf"/>
</dbReference>
<dbReference type="Pfam" id="PF13847">
    <property type="entry name" value="Methyltransf_31"/>
    <property type="match status" value="1"/>
</dbReference>
<dbReference type="PANTHER" id="PTHR45128:SF1">
    <property type="entry name" value="S-ADENOSYLMETHIONINE-DEPENDENT METHYLTRANSFERASE RV2258C"/>
    <property type="match status" value="1"/>
</dbReference>
<gene>
    <name evidence="3" type="ORF">DPMN_110620</name>
</gene>
<dbReference type="Gene3D" id="3.40.50.150">
    <property type="entry name" value="Vaccinia Virus protein VP39"/>
    <property type="match status" value="1"/>
</dbReference>
<evidence type="ECO:0000259" key="1">
    <source>
        <dbReference type="Pfam" id="PF13847"/>
    </source>
</evidence>
<dbReference type="InterPro" id="IPR025714">
    <property type="entry name" value="Methyltranfer_dom"/>
</dbReference>
<dbReference type="AlphaFoldDB" id="A0A9D4QN96"/>
<dbReference type="InterPro" id="IPR048711">
    <property type="entry name" value="WHD_Rv2258c"/>
</dbReference>
<dbReference type="OrthoDB" id="565050at2759"/>
<feature type="domain" description="S-adenosylmethionine-dependent methyltransferase Rv2258c-like winged HTH" evidence="2">
    <location>
        <begin position="20"/>
        <end position="88"/>
    </location>
</feature>
<dbReference type="InterPro" id="IPR036388">
    <property type="entry name" value="WH-like_DNA-bd_sf"/>
</dbReference>
<dbReference type="SUPFAM" id="SSF53335">
    <property type="entry name" value="S-adenosyl-L-methionine-dependent methyltransferases"/>
    <property type="match status" value="1"/>
</dbReference>
<evidence type="ECO:0008006" key="5">
    <source>
        <dbReference type="Google" id="ProtNLM"/>
    </source>
</evidence>
<evidence type="ECO:0000313" key="4">
    <source>
        <dbReference type="Proteomes" id="UP000828390"/>
    </source>
</evidence>
<accession>A0A9D4QN96</accession>
<organism evidence="3 4">
    <name type="scientific">Dreissena polymorpha</name>
    <name type="common">Zebra mussel</name>
    <name type="synonym">Mytilus polymorpha</name>
    <dbReference type="NCBI Taxonomy" id="45954"/>
    <lineage>
        <taxon>Eukaryota</taxon>
        <taxon>Metazoa</taxon>
        <taxon>Spiralia</taxon>
        <taxon>Lophotrochozoa</taxon>
        <taxon>Mollusca</taxon>
        <taxon>Bivalvia</taxon>
        <taxon>Autobranchia</taxon>
        <taxon>Heteroconchia</taxon>
        <taxon>Euheterodonta</taxon>
        <taxon>Imparidentia</taxon>
        <taxon>Neoheterodontei</taxon>
        <taxon>Myida</taxon>
        <taxon>Dreissenoidea</taxon>
        <taxon>Dreissenidae</taxon>
        <taxon>Dreissena</taxon>
    </lineage>
</organism>
<comment type="caution">
    <text evidence="3">The sequence shown here is derived from an EMBL/GenBank/DDBJ whole genome shotgun (WGS) entry which is preliminary data.</text>
</comment>
<dbReference type="PANTHER" id="PTHR45128">
    <property type="entry name" value="METHYLTRANSFERASE TYPE 11"/>
    <property type="match status" value="1"/>
</dbReference>
<dbReference type="Gene3D" id="1.10.10.10">
    <property type="entry name" value="Winged helix-like DNA-binding domain superfamily/Winged helix DNA-binding domain"/>
    <property type="match status" value="1"/>
</dbReference>
<protein>
    <recommendedName>
        <fullName evidence="5">Methyltransferase domain-containing protein</fullName>
    </recommendedName>
</protein>
<sequence>MDDKEFAGYLGNIFQNGLVMVSVGLGYELGFFKILTAATEPFSAEELASKLNFKERYTREWLSCMVAAKIIHQNKETRLYTVPEEHKPALRMSTGFAPIIFNFGVRAERLKQCFQKDGPFGFDFDTEWFGWFNNYREGMAENNVTSEILPLWEKQSGLIEKLEKGIRVLDVGCGTGNFIKILAKKFPNSSFTGLDYCAGAIDMANKYKAEMGLQNLTLVQGDAHNLPKEFNDTFDMVFMYDTLHDLPRPHQALQEVYNVLKNDGFLSLIEVRARSDPVDNAGDMVVAMYYAASMFICLANSMTAEPHIGYGACWGVEEIQKAVEESKFKIVATIPSGPKVFFVCTK</sequence>
<keyword evidence="4" id="KW-1185">Reference proteome</keyword>
<feature type="domain" description="Methyltransferase" evidence="1">
    <location>
        <begin position="163"/>
        <end position="273"/>
    </location>
</feature>
<dbReference type="InterPro" id="IPR053173">
    <property type="entry name" value="SAM-binding_MTase"/>
</dbReference>
<evidence type="ECO:0000259" key="2">
    <source>
        <dbReference type="Pfam" id="PF21320"/>
    </source>
</evidence>
<reference evidence="3" key="2">
    <citation type="submission" date="2020-11" db="EMBL/GenBank/DDBJ databases">
        <authorList>
            <person name="McCartney M.A."/>
            <person name="Auch B."/>
            <person name="Kono T."/>
            <person name="Mallez S."/>
            <person name="Becker A."/>
            <person name="Gohl D.M."/>
            <person name="Silverstein K.A.T."/>
            <person name="Koren S."/>
            <person name="Bechman K.B."/>
            <person name="Herman A."/>
            <person name="Abrahante J.E."/>
            <person name="Garbe J."/>
        </authorList>
    </citation>
    <scope>NUCLEOTIDE SEQUENCE</scope>
    <source>
        <strain evidence="3">Duluth1</strain>
        <tissue evidence="3">Whole animal</tissue>
    </source>
</reference>
<reference evidence="3" key="1">
    <citation type="journal article" date="2019" name="bioRxiv">
        <title>The Genome of the Zebra Mussel, Dreissena polymorpha: A Resource for Invasive Species Research.</title>
        <authorList>
            <person name="McCartney M.A."/>
            <person name="Auch B."/>
            <person name="Kono T."/>
            <person name="Mallez S."/>
            <person name="Zhang Y."/>
            <person name="Obille A."/>
            <person name="Becker A."/>
            <person name="Abrahante J.E."/>
            <person name="Garbe J."/>
            <person name="Badalamenti J.P."/>
            <person name="Herman A."/>
            <person name="Mangelson H."/>
            <person name="Liachko I."/>
            <person name="Sullivan S."/>
            <person name="Sone E.D."/>
            <person name="Koren S."/>
            <person name="Silverstein K.A.T."/>
            <person name="Beckman K.B."/>
            <person name="Gohl D.M."/>
        </authorList>
    </citation>
    <scope>NUCLEOTIDE SEQUENCE</scope>
    <source>
        <strain evidence="3">Duluth1</strain>
        <tissue evidence="3">Whole animal</tissue>
    </source>
</reference>
<dbReference type="EMBL" id="JAIWYP010000004">
    <property type="protein sequence ID" value="KAH3837239.1"/>
    <property type="molecule type" value="Genomic_DNA"/>
</dbReference>
<proteinExistence type="predicted"/>
<dbReference type="CDD" id="cd02440">
    <property type="entry name" value="AdoMet_MTases"/>
    <property type="match status" value="1"/>
</dbReference>
<dbReference type="Proteomes" id="UP000828390">
    <property type="component" value="Unassembled WGS sequence"/>
</dbReference>